<dbReference type="PANTHER" id="PTHR33048:SF96">
    <property type="entry name" value="INTEGRAL MEMBRANE PROTEIN"/>
    <property type="match status" value="1"/>
</dbReference>
<evidence type="ECO:0000256" key="3">
    <source>
        <dbReference type="ARBA" id="ARBA00022989"/>
    </source>
</evidence>
<reference evidence="10" key="1">
    <citation type="journal article" date="2023" name="Mol. Phylogenet. Evol.">
        <title>Genome-scale phylogeny and comparative genomics of the fungal order Sordariales.</title>
        <authorList>
            <person name="Hensen N."/>
            <person name="Bonometti L."/>
            <person name="Westerberg I."/>
            <person name="Brannstrom I.O."/>
            <person name="Guillou S."/>
            <person name="Cros-Aarteil S."/>
            <person name="Calhoun S."/>
            <person name="Haridas S."/>
            <person name="Kuo A."/>
            <person name="Mondo S."/>
            <person name="Pangilinan J."/>
            <person name="Riley R."/>
            <person name="LaButti K."/>
            <person name="Andreopoulos B."/>
            <person name="Lipzen A."/>
            <person name="Chen C."/>
            <person name="Yan M."/>
            <person name="Daum C."/>
            <person name="Ng V."/>
            <person name="Clum A."/>
            <person name="Steindorff A."/>
            <person name="Ohm R.A."/>
            <person name="Martin F."/>
            <person name="Silar P."/>
            <person name="Natvig D.O."/>
            <person name="Lalanne C."/>
            <person name="Gautier V."/>
            <person name="Ament-Velasquez S.L."/>
            <person name="Kruys A."/>
            <person name="Hutchinson M.I."/>
            <person name="Powell A.J."/>
            <person name="Barry K."/>
            <person name="Miller A.N."/>
            <person name="Grigoriev I.V."/>
            <person name="Debuchy R."/>
            <person name="Gladieux P."/>
            <person name="Hiltunen Thoren M."/>
            <person name="Johannesson H."/>
        </authorList>
    </citation>
    <scope>NUCLEOTIDE SEQUENCE [LARGE SCALE GENOMIC DNA]</scope>
    <source>
        <strain evidence="10">CBS 340.73</strain>
    </source>
</reference>
<evidence type="ECO:0000256" key="5">
    <source>
        <dbReference type="ARBA" id="ARBA00038359"/>
    </source>
</evidence>
<name>A0AAN6N8V1_9PEZI</name>
<dbReference type="GO" id="GO:0016020">
    <property type="term" value="C:membrane"/>
    <property type="evidence" value="ECO:0007669"/>
    <property type="project" value="UniProtKB-SubCell"/>
</dbReference>
<evidence type="ECO:0000256" key="4">
    <source>
        <dbReference type="ARBA" id="ARBA00023136"/>
    </source>
</evidence>
<dbReference type="PANTHER" id="PTHR33048">
    <property type="entry name" value="PTH11-LIKE INTEGRAL MEMBRANE PROTEIN (AFU_ORTHOLOGUE AFUA_5G11245)"/>
    <property type="match status" value="1"/>
</dbReference>
<evidence type="ECO:0000256" key="6">
    <source>
        <dbReference type="SAM" id="MobiDB-lite"/>
    </source>
</evidence>
<organism evidence="9 10">
    <name type="scientific">Diplogelasinospora grovesii</name>
    <dbReference type="NCBI Taxonomy" id="303347"/>
    <lineage>
        <taxon>Eukaryota</taxon>
        <taxon>Fungi</taxon>
        <taxon>Dikarya</taxon>
        <taxon>Ascomycota</taxon>
        <taxon>Pezizomycotina</taxon>
        <taxon>Sordariomycetes</taxon>
        <taxon>Sordariomycetidae</taxon>
        <taxon>Sordariales</taxon>
        <taxon>Diplogelasinosporaceae</taxon>
        <taxon>Diplogelasinospora</taxon>
    </lineage>
</organism>
<accession>A0AAN6N8V1</accession>
<keyword evidence="2 7" id="KW-0812">Transmembrane</keyword>
<comment type="similarity">
    <text evidence="5">Belongs to the SAT4 family.</text>
</comment>
<keyword evidence="10" id="KW-1185">Reference proteome</keyword>
<evidence type="ECO:0000313" key="9">
    <source>
        <dbReference type="EMBL" id="KAK3940935.1"/>
    </source>
</evidence>
<proteinExistence type="inferred from homology"/>
<feature type="transmembrane region" description="Helical" evidence="7">
    <location>
        <begin position="124"/>
        <end position="144"/>
    </location>
</feature>
<evidence type="ECO:0000259" key="8">
    <source>
        <dbReference type="Pfam" id="PF20684"/>
    </source>
</evidence>
<protein>
    <recommendedName>
        <fullName evidence="8">Rhodopsin domain-containing protein</fullName>
    </recommendedName>
</protein>
<evidence type="ECO:0000256" key="7">
    <source>
        <dbReference type="SAM" id="Phobius"/>
    </source>
</evidence>
<feature type="transmembrane region" description="Helical" evidence="7">
    <location>
        <begin position="172"/>
        <end position="194"/>
    </location>
</feature>
<dbReference type="Proteomes" id="UP001303473">
    <property type="component" value="Unassembled WGS sequence"/>
</dbReference>
<dbReference type="Pfam" id="PF20684">
    <property type="entry name" value="Fung_rhodopsin"/>
    <property type="match status" value="1"/>
</dbReference>
<evidence type="ECO:0000256" key="2">
    <source>
        <dbReference type="ARBA" id="ARBA00022692"/>
    </source>
</evidence>
<keyword evidence="3 7" id="KW-1133">Transmembrane helix</keyword>
<feature type="transmembrane region" description="Helical" evidence="7">
    <location>
        <begin position="12"/>
        <end position="33"/>
    </location>
</feature>
<dbReference type="InterPro" id="IPR049326">
    <property type="entry name" value="Rhodopsin_dom_fungi"/>
</dbReference>
<evidence type="ECO:0000313" key="10">
    <source>
        <dbReference type="Proteomes" id="UP001303473"/>
    </source>
</evidence>
<feature type="region of interest" description="Disordered" evidence="6">
    <location>
        <begin position="322"/>
        <end position="352"/>
    </location>
</feature>
<feature type="domain" description="Rhodopsin" evidence="8">
    <location>
        <begin position="29"/>
        <end position="267"/>
    </location>
</feature>
<feature type="transmembrane region" description="Helical" evidence="7">
    <location>
        <begin position="206"/>
        <end position="226"/>
    </location>
</feature>
<dbReference type="EMBL" id="MU853790">
    <property type="protein sequence ID" value="KAK3940935.1"/>
    <property type="molecule type" value="Genomic_DNA"/>
</dbReference>
<keyword evidence="4 7" id="KW-0472">Membrane</keyword>
<comment type="subcellular location">
    <subcellularLocation>
        <location evidence="1">Membrane</location>
        <topology evidence="1">Multi-pass membrane protein</topology>
    </subcellularLocation>
</comment>
<dbReference type="AlphaFoldDB" id="A0AAN6N8V1"/>
<feature type="compositionally biased region" description="Basic and acidic residues" evidence="6">
    <location>
        <begin position="328"/>
        <end position="347"/>
    </location>
</feature>
<evidence type="ECO:0000256" key="1">
    <source>
        <dbReference type="ARBA" id="ARBA00004141"/>
    </source>
</evidence>
<sequence length="374" mass="41406">MATGMEDRGPELSAVNISFLVVAVIAISLRCIVRVGIVKAFGIDDWLMAFAACSFVVYCACSTTGVHYGTGRHTDDLPVADAQQAAKFWWLCYLFYAVTMIASKISIGMFLLRITVERMHDWTIYVAMGLSVITGIIFFFVSFFQCNPVSSFWIRDQGGTCINVEIVIALAYLYSAFSVISDFTFAILPIFLIWNLQMSLRTKLSLIPLLAMGCTASAAVVARFAYLQNFRDPDFLYATLDIAIWSTIEQGLAITAASLATLRPLLRAIGYKLGWSSRPSQHMPGYGISSHLSGRAKSNLGSQAGNDAFGLSTLSNQEKRHNATAYGTHKDAFRTDNESEEELRPEPLNETLDPNTVVVTTSFFMREEQHDPRV</sequence>
<gene>
    <name evidence="9" type="ORF">QBC46DRAFT_113282</name>
</gene>
<dbReference type="InterPro" id="IPR052337">
    <property type="entry name" value="SAT4-like"/>
</dbReference>
<comment type="caution">
    <text evidence="9">The sequence shown here is derived from an EMBL/GenBank/DDBJ whole genome shotgun (WGS) entry which is preliminary data.</text>
</comment>
<feature type="transmembrane region" description="Helical" evidence="7">
    <location>
        <begin position="45"/>
        <end position="68"/>
    </location>
</feature>
<feature type="transmembrane region" description="Helical" evidence="7">
    <location>
        <begin position="88"/>
        <end position="112"/>
    </location>
</feature>